<dbReference type="AlphaFoldDB" id="A0AAE9L8Y4"/>
<dbReference type="Proteomes" id="UP001055784">
    <property type="component" value="Chromosome"/>
</dbReference>
<proteinExistence type="predicted"/>
<evidence type="ECO:0000313" key="2">
    <source>
        <dbReference type="Proteomes" id="UP001055784"/>
    </source>
</evidence>
<name>A0AAE9L8Y4_PAEPO</name>
<gene>
    <name evidence="1" type="ORF">MF626_005089</name>
</gene>
<dbReference type="RefSeq" id="WP_250260574.1">
    <property type="nucleotide sequence ID" value="NZ_CP097770.1"/>
</dbReference>
<organism evidence="1 2">
    <name type="scientific">Paenibacillus polymyxa</name>
    <name type="common">Bacillus polymyxa</name>
    <dbReference type="NCBI Taxonomy" id="1406"/>
    <lineage>
        <taxon>Bacteria</taxon>
        <taxon>Bacillati</taxon>
        <taxon>Bacillota</taxon>
        <taxon>Bacilli</taxon>
        <taxon>Bacillales</taxon>
        <taxon>Paenibacillaceae</taxon>
        <taxon>Paenibacillus</taxon>
    </lineage>
</organism>
<accession>A0AAE9L8Y4</accession>
<dbReference type="EMBL" id="CP097770">
    <property type="protein sequence ID" value="URJ50607.1"/>
    <property type="molecule type" value="Genomic_DNA"/>
</dbReference>
<reference evidence="1" key="1">
    <citation type="submission" date="2022-11" db="EMBL/GenBank/DDBJ databases">
        <authorList>
            <person name="Vasilchenko N.G."/>
            <person name="Prazdnova E.V."/>
            <person name="Gorovtsov A.V."/>
            <person name="Chistyakov V.A."/>
            <person name="Pak M.L."/>
        </authorList>
    </citation>
    <scope>NUCLEOTIDE SEQUENCE</scope>
    <source>
        <strain evidence="1">R 4.5</strain>
    </source>
</reference>
<sequence length="238" mass="27957">MATRTSIPLFDEYCRQNYLDNLLRGGYPLLLDNSTEQPFVYHVFSRKHGDLERDYNFFKLQAGYYSQGNGNFRNANQNRRNDVWFNPGIGDFNIRLFMNLIQPDGYNPLVVKGCSFQIRELEPLLGQVEVADHSSLRAFFQSSFTPGELIQHIIHDNIALKQTVETFVTEALKHSEQCYEADFGEGFWIDHWTYNMDLIESYLSIYPDKQEELLLATREYMYYDSPAWVQPRRTNACR</sequence>
<protein>
    <submittedName>
        <fullName evidence="1">Uncharacterized protein</fullName>
    </submittedName>
</protein>
<evidence type="ECO:0000313" key="1">
    <source>
        <dbReference type="EMBL" id="URJ50607.1"/>
    </source>
</evidence>